<dbReference type="AlphaFoldDB" id="A0A0S4LHP2"/>
<proteinExistence type="predicted"/>
<organism evidence="1 2">
    <name type="scientific">Candidatus Nitrospira nitrificans</name>
    <dbReference type="NCBI Taxonomy" id="1742973"/>
    <lineage>
        <taxon>Bacteria</taxon>
        <taxon>Pseudomonadati</taxon>
        <taxon>Nitrospirota</taxon>
        <taxon>Nitrospiria</taxon>
        <taxon>Nitrospirales</taxon>
        <taxon>Nitrospiraceae</taxon>
        <taxon>Nitrospira</taxon>
    </lineage>
</organism>
<gene>
    <name evidence="1" type="ORF">COMA2_20279</name>
</gene>
<evidence type="ECO:0000313" key="2">
    <source>
        <dbReference type="Proteomes" id="UP000198736"/>
    </source>
</evidence>
<keyword evidence="2" id="KW-1185">Reference proteome</keyword>
<name>A0A0S4LHP2_9BACT</name>
<dbReference type="EMBL" id="CZPZ01000012">
    <property type="protein sequence ID" value="CUS35462.1"/>
    <property type="molecule type" value="Genomic_DNA"/>
</dbReference>
<dbReference type="STRING" id="1742973.COMA2_20279"/>
<reference evidence="2" key="1">
    <citation type="submission" date="2015-10" db="EMBL/GenBank/DDBJ databases">
        <authorList>
            <person name="Luecker S."/>
            <person name="Luecker S."/>
        </authorList>
    </citation>
    <scope>NUCLEOTIDE SEQUENCE [LARGE SCALE GENOMIC DNA]</scope>
</reference>
<protein>
    <submittedName>
        <fullName evidence="1">Uncharacterized protein</fullName>
    </submittedName>
</protein>
<accession>A0A0S4LHP2</accession>
<evidence type="ECO:0000313" key="1">
    <source>
        <dbReference type="EMBL" id="CUS35462.1"/>
    </source>
</evidence>
<sequence>MIMNIRPALARGLPRDLVVQLKEFVHK</sequence>
<dbReference type="Proteomes" id="UP000198736">
    <property type="component" value="Unassembled WGS sequence"/>
</dbReference>